<feature type="compositionally biased region" description="Low complexity" evidence="1">
    <location>
        <begin position="158"/>
        <end position="172"/>
    </location>
</feature>
<evidence type="ECO:0000313" key="2">
    <source>
        <dbReference type="EMBL" id="GET02655.1"/>
    </source>
</evidence>
<feature type="compositionally biased region" description="Acidic residues" evidence="1">
    <location>
        <begin position="483"/>
        <end position="493"/>
    </location>
</feature>
<sequence length="543" mass="64160">MMCHRNRNINNLSLNGRNNLNSCNNPNLNNRNNLNLINRNKPQSQQPQQSQPQTLLQWPRQPQQFQFQWPQPPQSQWPQQPQQSQPHQFQWSQPPQSQWPQQPQQSQFQWPQPPQSQWPQQPQQSQPQWPQPPLPQWPQQPQQPQQNQQRQWPHHEYQWSQSPSQQPQQYLPQLPPQPPQQIDDEEKIDKMLKEEFLRIEEIINISPDPYKTKKKIADEFGLILPDYINFMTEKYRKSQSPISTITSLESSPAMSPHSPLRSPPLKSRTPICRLNILLENVTTPEVLPQDPNANVPDKYTEPKTSHEYSQKQMSEILENNYSSLPKWILDIIYVELRALFLRTRHLDHSSRNSMIEDIISKLFPHFSKKKENKQKISFMGKRFRKVFDGWRSELWSNIGFAYQNSCTNDNISQLKSKVSVSTIFHQCLSEEVDDDKTARRNFFMANTDLYTINLDFACTDKIDVTRSMELSHYYISAARSFPEDDDEKNDNDEREQRKHKKKDIVAGAGGDDNTLRFWKIFNTLRTKGIENKYSWKLDGLIML</sequence>
<dbReference type="Proteomes" id="UP000615446">
    <property type="component" value="Unassembled WGS sequence"/>
</dbReference>
<proteinExistence type="predicted"/>
<dbReference type="EMBL" id="BLAL01000314">
    <property type="protein sequence ID" value="GET02655.1"/>
    <property type="molecule type" value="Genomic_DNA"/>
</dbReference>
<evidence type="ECO:0000256" key="1">
    <source>
        <dbReference type="SAM" id="MobiDB-lite"/>
    </source>
</evidence>
<feature type="compositionally biased region" description="Low complexity" evidence="1">
    <location>
        <begin position="139"/>
        <end position="151"/>
    </location>
</feature>
<protein>
    <submittedName>
        <fullName evidence="2">Proline-rich protein 36-like</fullName>
    </submittedName>
</protein>
<comment type="caution">
    <text evidence="2">The sequence shown here is derived from an EMBL/GenBank/DDBJ whole genome shotgun (WGS) entry which is preliminary data.</text>
</comment>
<reference evidence="2" key="1">
    <citation type="submission" date="2019-10" db="EMBL/GenBank/DDBJ databases">
        <title>Conservation and host-specific expression of non-tandemly repeated heterogenous ribosome RNA gene in arbuscular mycorrhizal fungi.</title>
        <authorList>
            <person name="Maeda T."/>
            <person name="Kobayashi Y."/>
            <person name="Nakagawa T."/>
            <person name="Ezawa T."/>
            <person name="Yamaguchi K."/>
            <person name="Bino T."/>
            <person name="Nishimoto Y."/>
            <person name="Shigenobu S."/>
            <person name="Kawaguchi M."/>
        </authorList>
    </citation>
    <scope>NUCLEOTIDE SEQUENCE</scope>
    <source>
        <strain evidence="2">HR1</strain>
    </source>
</reference>
<gene>
    <name evidence="2" type="ORF">RCL2_002903000</name>
</gene>
<accession>A0A8H3MB68</accession>
<feature type="region of interest" description="Disordered" evidence="1">
    <location>
        <begin position="1"/>
        <end position="182"/>
    </location>
</feature>
<organism evidence="2 3">
    <name type="scientific">Rhizophagus clarus</name>
    <dbReference type="NCBI Taxonomy" id="94130"/>
    <lineage>
        <taxon>Eukaryota</taxon>
        <taxon>Fungi</taxon>
        <taxon>Fungi incertae sedis</taxon>
        <taxon>Mucoromycota</taxon>
        <taxon>Glomeromycotina</taxon>
        <taxon>Glomeromycetes</taxon>
        <taxon>Glomerales</taxon>
        <taxon>Glomeraceae</taxon>
        <taxon>Rhizophagus</taxon>
    </lineage>
</organism>
<feature type="region of interest" description="Disordered" evidence="1">
    <location>
        <begin position="482"/>
        <end position="505"/>
    </location>
</feature>
<feature type="compositionally biased region" description="Low complexity" evidence="1">
    <location>
        <begin position="117"/>
        <end position="128"/>
    </location>
</feature>
<feature type="compositionally biased region" description="Low complexity" evidence="1">
    <location>
        <begin position="76"/>
        <end position="110"/>
    </location>
</feature>
<dbReference type="AlphaFoldDB" id="A0A8H3MB68"/>
<evidence type="ECO:0000313" key="3">
    <source>
        <dbReference type="Proteomes" id="UP000615446"/>
    </source>
</evidence>
<feature type="compositionally biased region" description="Pro residues" evidence="1">
    <location>
        <begin position="129"/>
        <end position="138"/>
    </location>
</feature>
<feature type="compositionally biased region" description="Low complexity" evidence="1">
    <location>
        <begin position="8"/>
        <end position="69"/>
    </location>
</feature>
<name>A0A8H3MB68_9GLOM</name>